<dbReference type="Pfam" id="PF26595">
    <property type="entry name" value="A_ENA"/>
    <property type="match status" value="1"/>
</dbReference>
<evidence type="ECO:0000313" key="2">
    <source>
        <dbReference type="Proteomes" id="UP001056756"/>
    </source>
</evidence>
<accession>A0A9J6ZCJ0</accession>
<dbReference type="EMBL" id="CP097899">
    <property type="protein sequence ID" value="URN93842.1"/>
    <property type="molecule type" value="Genomic_DNA"/>
</dbReference>
<evidence type="ECO:0000313" key="1">
    <source>
        <dbReference type="EMBL" id="URN93842.1"/>
    </source>
</evidence>
<dbReference type="KEGG" id="plig:NAG76_18725"/>
<dbReference type="AlphaFoldDB" id="A0A9J6ZCJ0"/>
<name>A0A9J6ZCJ0_9BACL</name>
<sequence length="232" mass="27146">MQWYEKVNNDDLKKQLESIDQQNFTHDDEVIIEPLGLEHQPIIADHQDHIRNSTDLNYQIEYMIDDMDQQQIQNICNDPNVDRYSEMQIHAITNDEFNVDNIIDDNIFYAAFDDTTSSETQNNSRLHSEVSVEEQATELNYGERVKALYIQWLELLLHDQTALSQLLHAEAIHIQAFLSEESRFSTHPTRQDIVAFQETVGKVIDSLNEKQRIQIKLLDSSIKLFQQGERVE</sequence>
<protein>
    <submittedName>
        <fullName evidence="1">Uncharacterized protein</fullName>
    </submittedName>
</protein>
<proteinExistence type="predicted"/>
<organism evidence="1 2">
    <name type="scientific">Candidatus Pristimantibacillus lignocellulolyticus</name>
    <dbReference type="NCBI Taxonomy" id="2994561"/>
    <lineage>
        <taxon>Bacteria</taxon>
        <taxon>Bacillati</taxon>
        <taxon>Bacillota</taxon>
        <taxon>Bacilli</taxon>
        <taxon>Bacillales</taxon>
        <taxon>Paenibacillaceae</taxon>
        <taxon>Candidatus Pristimantibacillus</taxon>
    </lineage>
</organism>
<dbReference type="InterPro" id="IPR058705">
    <property type="entry name" value="A_ENA"/>
</dbReference>
<dbReference type="Proteomes" id="UP001056756">
    <property type="component" value="Chromosome"/>
</dbReference>
<reference evidence="1" key="1">
    <citation type="submission" date="2022-05" db="EMBL/GenBank/DDBJ databases">
        <title>Novel bacterial taxa in a minimal lignocellulolytic consortium and its capacity to transform plastics disclosed by genome-resolved metagenomics.</title>
        <authorList>
            <person name="Rodriguez C.A.D."/>
            <person name="Diaz-Garcia L."/>
            <person name="Herrera K."/>
            <person name="Tarazona N.A."/>
            <person name="Sproer C."/>
            <person name="Overmann J."/>
            <person name="Jimenez D.J."/>
        </authorList>
    </citation>
    <scope>NUCLEOTIDE SEQUENCE</scope>
    <source>
        <strain evidence="1">MAG5</strain>
    </source>
</reference>
<gene>
    <name evidence="1" type="ORF">NAG76_18725</name>
</gene>